<comment type="pathway">
    <text evidence="2">Protein modification; protein ubiquitination.</text>
</comment>
<dbReference type="Pfam" id="PF10408">
    <property type="entry name" value="Ufd2P_core"/>
    <property type="match status" value="1"/>
</dbReference>
<proteinExistence type="predicted"/>
<reference evidence="7 8" key="1">
    <citation type="submission" date="2017-03" db="EMBL/GenBank/DDBJ databases">
        <title>Genome Survey of Euroglyphus maynei.</title>
        <authorList>
            <person name="Arlian L.G."/>
            <person name="Morgan M.S."/>
            <person name="Rider S.D."/>
        </authorList>
    </citation>
    <scope>NUCLEOTIDE SEQUENCE [LARGE SCALE GENOMIC DNA]</scope>
    <source>
        <strain evidence="7">Arlian Lab</strain>
        <tissue evidence="7">Whole body</tissue>
    </source>
</reference>
<comment type="caution">
    <text evidence="7">The sequence shown here is derived from an EMBL/GenBank/DDBJ whole genome shotgun (WGS) entry which is preliminary data.</text>
</comment>
<evidence type="ECO:0000256" key="2">
    <source>
        <dbReference type="ARBA" id="ARBA00004906"/>
    </source>
</evidence>
<evidence type="ECO:0000313" key="8">
    <source>
        <dbReference type="Proteomes" id="UP000194236"/>
    </source>
</evidence>
<accession>A0A1Y3AQF4</accession>
<keyword evidence="5" id="KW-0833">Ubl conjugation pathway</keyword>
<dbReference type="UniPathway" id="UPA00143"/>
<evidence type="ECO:0000256" key="3">
    <source>
        <dbReference type="ARBA" id="ARBA00012483"/>
    </source>
</evidence>
<protein>
    <recommendedName>
        <fullName evidence="3">RING-type E3 ubiquitin transferase</fullName>
        <ecNumber evidence="3">2.3.2.27</ecNumber>
    </recommendedName>
</protein>
<evidence type="ECO:0000256" key="4">
    <source>
        <dbReference type="ARBA" id="ARBA00022679"/>
    </source>
</evidence>
<dbReference type="PANTHER" id="PTHR13931:SF16">
    <property type="entry name" value="UBIQUITIN CONJUGATION FACTOR E4 A"/>
    <property type="match status" value="1"/>
</dbReference>
<feature type="non-terminal residue" evidence="7">
    <location>
        <position position="118"/>
    </location>
</feature>
<dbReference type="InterPro" id="IPR045132">
    <property type="entry name" value="UBE4"/>
</dbReference>
<dbReference type="AlphaFoldDB" id="A0A1Y3AQF4"/>
<dbReference type="GO" id="GO:0005634">
    <property type="term" value="C:nucleus"/>
    <property type="evidence" value="ECO:0007669"/>
    <property type="project" value="TreeGrafter"/>
</dbReference>
<evidence type="ECO:0000259" key="6">
    <source>
        <dbReference type="Pfam" id="PF10408"/>
    </source>
</evidence>
<dbReference type="GO" id="GO:0000151">
    <property type="term" value="C:ubiquitin ligase complex"/>
    <property type="evidence" value="ECO:0007669"/>
    <property type="project" value="InterPro"/>
</dbReference>
<keyword evidence="8" id="KW-1185">Reference proteome</keyword>
<dbReference type="GO" id="GO:0005737">
    <property type="term" value="C:cytoplasm"/>
    <property type="evidence" value="ECO:0007669"/>
    <property type="project" value="TreeGrafter"/>
</dbReference>
<dbReference type="PANTHER" id="PTHR13931">
    <property type="entry name" value="UBIQUITINATION FACTOR E4"/>
    <property type="match status" value="1"/>
</dbReference>
<dbReference type="OrthoDB" id="20295at2759"/>
<keyword evidence="4" id="KW-0808">Transferase</keyword>
<dbReference type="EC" id="2.3.2.27" evidence="3"/>
<dbReference type="GO" id="GO:0036503">
    <property type="term" value="P:ERAD pathway"/>
    <property type="evidence" value="ECO:0007669"/>
    <property type="project" value="InterPro"/>
</dbReference>
<evidence type="ECO:0000313" key="7">
    <source>
        <dbReference type="EMBL" id="OTF69415.1"/>
    </source>
</evidence>
<name>A0A1Y3AQF4_EURMA</name>
<dbReference type="Proteomes" id="UP000194236">
    <property type="component" value="Unassembled WGS sequence"/>
</dbReference>
<evidence type="ECO:0000256" key="1">
    <source>
        <dbReference type="ARBA" id="ARBA00000900"/>
    </source>
</evidence>
<evidence type="ECO:0000256" key="5">
    <source>
        <dbReference type="ARBA" id="ARBA00022786"/>
    </source>
</evidence>
<sequence length="118" mass="13870">MSKLREIQQERESDAWSRLPQVTRQHNEANFVHLGRLAKFHNFIGRDTIATLATITSYVNSFFSHRILVDRMAAMLNYFLHNLVGPNKRNFKVKQMNDYEFNPGELVKNICRIYVNLA</sequence>
<dbReference type="InterPro" id="IPR019474">
    <property type="entry name" value="Ub_conjug_fac_E4_core"/>
</dbReference>
<dbReference type="GO" id="GO:0034450">
    <property type="term" value="F:ubiquitin-ubiquitin ligase activity"/>
    <property type="evidence" value="ECO:0007669"/>
    <property type="project" value="InterPro"/>
</dbReference>
<comment type="catalytic activity">
    <reaction evidence="1">
        <text>S-ubiquitinyl-[E2 ubiquitin-conjugating enzyme]-L-cysteine + [acceptor protein]-L-lysine = [E2 ubiquitin-conjugating enzyme]-L-cysteine + N(6)-ubiquitinyl-[acceptor protein]-L-lysine.</text>
        <dbReference type="EC" id="2.3.2.27"/>
    </reaction>
</comment>
<organism evidence="7 8">
    <name type="scientific">Euroglyphus maynei</name>
    <name type="common">Mayne's house dust mite</name>
    <dbReference type="NCBI Taxonomy" id="6958"/>
    <lineage>
        <taxon>Eukaryota</taxon>
        <taxon>Metazoa</taxon>
        <taxon>Ecdysozoa</taxon>
        <taxon>Arthropoda</taxon>
        <taxon>Chelicerata</taxon>
        <taxon>Arachnida</taxon>
        <taxon>Acari</taxon>
        <taxon>Acariformes</taxon>
        <taxon>Sarcoptiformes</taxon>
        <taxon>Astigmata</taxon>
        <taxon>Psoroptidia</taxon>
        <taxon>Analgoidea</taxon>
        <taxon>Pyroglyphidae</taxon>
        <taxon>Pyroglyphinae</taxon>
        <taxon>Euroglyphus</taxon>
    </lineage>
</organism>
<dbReference type="GO" id="GO:0006511">
    <property type="term" value="P:ubiquitin-dependent protein catabolic process"/>
    <property type="evidence" value="ECO:0007669"/>
    <property type="project" value="InterPro"/>
</dbReference>
<dbReference type="EMBL" id="MUJZ01070672">
    <property type="protein sequence ID" value="OTF69415.1"/>
    <property type="molecule type" value="Genomic_DNA"/>
</dbReference>
<dbReference type="GO" id="GO:0000209">
    <property type="term" value="P:protein polyubiquitination"/>
    <property type="evidence" value="ECO:0007669"/>
    <property type="project" value="TreeGrafter"/>
</dbReference>
<feature type="domain" description="Ubiquitin conjugation factor E4 core" evidence="6">
    <location>
        <begin position="1"/>
        <end position="117"/>
    </location>
</feature>
<gene>
    <name evidence="7" type="ORF">BLA29_005700</name>
</gene>